<evidence type="ECO:0000313" key="1">
    <source>
        <dbReference type="EMBL" id="REF37722.1"/>
    </source>
</evidence>
<organism evidence="1 2">
    <name type="scientific">Thermasporomyces composti</name>
    <dbReference type="NCBI Taxonomy" id="696763"/>
    <lineage>
        <taxon>Bacteria</taxon>
        <taxon>Bacillati</taxon>
        <taxon>Actinomycetota</taxon>
        <taxon>Actinomycetes</taxon>
        <taxon>Propionibacteriales</taxon>
        <taxon>Nocardioidaceae</taxon>
        <taxon>Thermasporomyces</taxon>
    </lineage>
</organism>
<keyword evidence="1" id="KW-0489">Methyltransferase</keyword>
<evidence type="ECO:0000313" key="2">
    <source>
        <dbReference type="Proteomes" id="UP000256485"/>
    </source>
</evidence>
<dbReference type="InterPro" id="IPR006764">
    <property type="entry name" value="SAM_dep_MeTrfase_SAV2177_type"/>
</dbReference>
<dbReference type="PIRSF" id="PIRSF017393">
    <property type="entry name" value="MTase_SAV2177"/>
    <property type="match status" value="1"/>
</dbReference>
<sequence length="274" mass="30453">MATDTPVPPGVDPTKPNVGRMYDLVLGGTNYFEADVKAVEAIRQFVPETEDIVWANRGFLQRATKWLAEHGIRQFIDVGAGLPTRNNTHEAAQAVAPDARVVYVDIDPMIVAHGRDLLKDTPHTVFIQGDLRAPDGILSHPEVRELIDFDEPVAIVLAAVLHFVSDDDDPWGLVDRYMAPLVSGSYLALSHATYDRIHPEVIERFRRVYDNANEQAHFRSKPDVERFFDGLEIVPPYDGAPPVVTFSGLWGAEEPADADSDGSRWIYCAVARKP</sequence>
<dbReference type="GO" id="GO:0032259">
    <property type="term" value="P:methylation"/>
    <property type="evidence" value="ECO:0007669"/>
    <property type="project" value="UniProtKB-KW"/>
</dbReference>
<dbReference type="OrthoDB" id="3815449at2"/>
<dbReference type="RefSeq" id="WP_115851127.1">
    <property type="nucleotide sequence ID" value="NZ_QTUC01000001.1"/>
</dbReference>
<dbReference type="SUPFAM" id="SSF53335">
    <property type="entry name" value="S-adenosyl-L-methionine-dependent methyltransferases"/>
    <property type="match status" value="1"/>
</dbReference>
<reference evidence="1 2" key="1">
    <citation type="submission" date="2018-08" db="EMBL/GenBank/DDBJ databases">
        <title>Sequencing the genomes of 1000 actinobacteria strains.</title>
        <authorList>
            <person name="Klenk H.-P."/>
        </authorList>
    </citation>
    <scope>NUCLEOTIDE SEQUENCE [LARGE SCALE GENOMIC DNA]</scope>
    <source>
        <strain evidence="1 2">DSM 22891</strain>
    </source>
</reference>
<dbReference type="Proteomes" id="UP000256485">
    <property type="component" value="Unassembled WGS sequence"/>
</dbReference>
<protein>
    <submittedName>
        <fullName evidence="1">S-adenosyl methyltransferase</fullName>
    </submittedName>
</protein>
<dbReference type="InterPro" id="IPR029063">
    <property type="entry name" value="SAM-dependent_MTases_sf"/>
</dbReference>
<dbReference type="EMBL" id="QTUC01000001">
    <property type="protein sequence ID" value="REF37722.1"/>
    <property type="molecule type" value="Genomic_DNA"/>
</dbReference>
<dbReference type="AlphaFoldDB" id="A0A3D9V7F7"/>
<proteinExistence type="predicted"/>
<dbReference type="GO" id="GO:0008168">
    <property type="term" value="F:methyltransferase activity"/>
    <property type="evidence" value="ECO:0007669"/>
    <property type="project" value="UniProtKB-KW"/>
</dbReference>
<comment type="caution">
    <text evidence="1">The sequence shown here is derived from an EMBL/GenBank/DDBJ whole genome shotgun (WGS) entry which is preliminary data.</text>
</comment>
<keyword evidence="1" id="KW-0808">Transferase</keyword>
<dbReference type="Gene3D" id="3.40.50.150">
    <property type="entry name" value="Vaccinia Virus protein VP39"/>
    <property type="match status" value="1"/>
</dbReference>
<dbReference type="Pfam" id="PF04672">
    <property type="entry name" value="Methyltransf_19"/>
    <property type="match status" value="1"/>
</dbReference>
<gene>
    <name evidence="1" type="ORF">DFJ64_3174</name>
</gene>
<accession>A0A3D9V7F7</accession>
<keyword evidence="2" id="KW-1185">Reference proteome</keyword>
<name>A0A3D9V7F7_THECX</name>